<sequence>MRQLFLLLFVPLSLFTTSVLAMDCSKASTLTEKNICASSQLLQLDAVLNKDYQSYYIQQQNKAAAKQQQLAWLKERDQCQDEICLSNSMISRIKMLSGSGNVSIIKGASEQWDFILSVAGCNNDKSYSTCEGAGALDIFKKDRGDLFQRIAMENIFIELDTKGKATANLIELYGENNSGLVIEDINFDNHDDIALRNGNSGAYGGPSYDIYLFDVAKQQFRINDSLTELASSNLGLFSVDKKMKTLSTFTKSGCCWHQSSTYQLNDNKPTLIEEVTEAYSGDGEFVILTTREWVNGKWKVTETKQKAE</sequence>
<dbReference type="GO" id="GO:0005576">
    <property type="term" value="C:extracellular region"/>
    <property type="evidence" value="ECO:0007669"/>
    <property type="project" value="TreeGrafter"/>
</dbReference>
<proteinExistence type="predicted"/>
<gene>
    <name evidence="3" type="ORF">LC20_04672</name>
</gene>
<feature type="chain" id="PRO_5030683045" evidence="1">
    <location>
        <begin position="22"/>
        <end position="308"/>
    </location>
</feature>
<dbReference type="Gene3D" id="1.20.1270.180">
    <property type="match status" value="1"/>
</dbReference>
<dbReference type="InterPro" id="IPR052755">
    <property type="entry name" value="Lysozyme_Inhibitor_LprI"/>
</dbReference>
<dbReference type="AlphaFoldDB" id="A0A7U4K2V3"/>
<evidence type="ECO:0000313" key="4">
    <source>
        <dbReference type="Proteomes" id="UP000230961"/>
    </source>
</evidence>
<dbReference type="PANTHER" id="PTHR37549:SF1">
    <property type="entry name" value="LIPOPROTEIN LPRI"/>
    <property type="match status" value="1"/>
</dbReference>
<dbReference type="PANTHER" id="PTHR37549">
    <property type="entry name" value="LIPOPROTEIN LPRI"/>
    <property type="match status" value="1"/>
</dbReference>
<name>A0A7U4K2V3_YEREN</name>
<dbReference type="EMBL" id="CP007448">
    <property type="protein sequence ID" value="AHM75925.1"/>
    <property type="molecule type" value="Genomic_DNA"/>
</dbReference>
<dbReference type="Pfam" id="PF07007">
    <property type="entry name" value="LprI"/>
    <property type="match status" value="1"/>
</dbReference>
<protein>
    <submittedName>
        <fullName evidence="3">DUF1311 domain-containing protein</fullName>
    </submittedName>
</protein>
<dbReference type="NCBIfam" id="NF047539">
    <property type="entry name" value="XAC2610_fam"/>
    <property type="match status" value="1"/>
</dbReference>
<dbReference type="Proteomes" id="UP000230961">
    <property type="component" value="Chromosome"/>
</dbReference>
<accession>A0A7U4K2V3</accession>
<evidence type="ECO:0000313" key="3">
    <source>
        <dbReference type="EMBL" id="AHM75925.1"/>
    </source>
</evidence>
<evidence type="ECO:0000259" key="2">
    <source>
        <dbReference type="Pfam" id="PF07007"/>
    </source>
</evidence>
<reference evidence="3 4" key="1">
    <citation type="submission" date="2017-11" db="EMBL/GenBank/DDBJ databases">
        <title>The complete genome sequence and comparative genome analysis of Yersinia enterocolitica strain LC20.</title>
        <authorList>
            <person name="Shi G."/>
            <person name="Su M."/>
            <person name="Liang J."/>
            <person name="Gu W."/>
            <person name="Xiao Y."/>
            <person name="Zhang Z."/>
            <person name="Qiu H."/>
            <person name="Duan R."/>
            <person name="Zhang Z."/>
            <person name="Li Y."/>
            <person name="Zhang X."/>
            <person name="Ling Y."/>
            <person name="Song L."/>
            <person name="Chen M."/>
            <person name="Zhao Y."/>
            <person name="Wu J."/>
            <person name="Jing H."/>
            <person name="Xiao J."/>
            <person name="Wang X."/>
        </authorList>
    </citation>
    <scope>NUCLEOTIDE SEQUENCE [LARGE SCALE GENOMIC DNA]</scope>
    <source>
        <strain evidence="3 4">LC20</strain>
    </source>
</reference>
<dbReference type="KEGG" id="yel:LC20_04672"/>
<evidence type="ECO:0000256" key="1">
    <source>
        <dbReference type="SAM" id="SignalP"/>
    </source>
</evidence>
<organism evidence="3 4">
    <name type="scientific">Yersinia enterocolitica LC20</name>
    <dbReference type="NCBI Taxonomy" id="1443113"/>
    <lineage>
        <taxon>Bacteria</taxon>
        <taxon>Pseudomonadati</taxon>
        <taxon>Pseudomonadota</taxon>
        <taxon>Gammaproteobacteria</taxon>
        <taxon>Enterobacterales</taxon>
        <taxon>Yersiniaceae</taxon>
        <taxon>Yersinia</taxon>
    </lineage>
</organism>
<dbReference type="InterPro" id="IPR058087">
    <property type="entry name" value="XAC2610_dom"/>
</dbReference>
<dbReference type="InterPro" id="IPR009739">
    <property type="entry name" value="LprI-like_N"/>
</dbReference>
<feature type="domain" description="Lysozyme inhibitor LprI-like N-terminal" evidence="2">
    <location>
        <begin position="24"/>
        <end position="79"/>
    </location>
</feature>
<keyword evidence="1" id="KW-0732">Signal</keyword>
<feature type="signal peptide" evidence="1">
    <location>
        <begin position="1"/>
        <end position="21"/>
    </location>
</feature>